<evidence type="ECO:0000256" key="3">
    <source>
        <dbReference type="ARBA" id="ARBA00020071"/>
    </source>
</evidence>
<feature type="domain" description="NodB homology" evidence="6">
    <location>
        <begin position="59"/>
        <end position="237"/>
    </location>
</feature>
<reference evidence="7 8" key="1">
    <citation type="journal article" date="2017" name="Int. J. Syst. Evol. Microbiol.">
        <title>Roseitalea porphyridii gen. nov., sp. nov., isolated from a red alga, and reclassification of Hoeflea suaedae Chung et al. 2013 as Pseudohoeflea suaedae gen. nov., comb. nov.</title>
        <authorList>
            <person name="Hyeon J.W."/>
            <person name="Jeong S.E."/>
            <person name="Baek K."/>
            <person name="Jeon C.O."/>
        </authorList>
    </citation>
    <scope>NUCLEOTIDE SEQUENCE [LARGE SCALE GENOMIC DNA]</scope>
    <source>
        <strain evidence="7 8">MA7-20</strain>
    </source>
</reference>
<dbReference type="GO" id="GO:0005975">
    <property type="term" value="P:carbohydrate metabolic process"/>
    <property type="evidence" value="ECO:0007669"/>
    <property type="project" value="InterPro"/>
</dbReference>
<dbReference type="InterPro" id="IPR002509">
    <property type="entry name" value="NODB_dom"/>
</dbReference>
<dbReference type="Pfam" id="PF01522">
    <property type="entry name" value="Polysacc_deac_1"/>
    <property type="match status" value="1"/>
</dbReference>
<dbReference type="GO" id="GO:0016810">
    <property type="term" value="F:hydrolase activity, acting on carbon-nitrogen (but not peptide) bonds"/>
    <property type="evidence" value="ECO:0007669"/>
    <property type="project" value="InterPro"/>
</dbReference>
<dbReference type="Gene3D" id="3.20.20.370">
    <property type="entry name" value="Glycoside hydrolase/deacetylase"/>
    <property type="match status" value="1"/>
</dbReference>
<dbReference type="Proteomes" id="UP000293719">
    <property type="component" value="Chromosome"/>
</dbReference>
<dbReference type="PANTHER" id="PTHR34216">
    <property type="match status" value="1"/>
</dbReference>
<proteinExistence type="inferred from homology"/>
<keyword evidence="4" id="KW-0732">Signal</keyword>
<comment type="function">
    <text evidence="1">Is involved in generating a small heat-stable compound (Nod), an acylated oligomer of N-acetylglucosamine, that stimulates mitosis in various plant protoplasts.</text>
</comment>
<gene>
    <name evidence="7" type="ORF">E0E05_08145</name>
</gene>
<evidence type="ECO:0000256" key="1">
    <source>
        <dbReference type="ARBA" id="ARBA00003236"/>
    </source>
</evidence>
<dbReference type="GeneID" id="90767262"/>
<evidence type="ECO:0000313" key="7">
    <source>
        <dbReference type="EMBL" id="QBK30567.1"/>
    </source>
</evidence>
<evidence type="ECO:0000256" key="5">
    <source>
        <dbReference type="ARBA" id="ARBA00032976"/>
    </source>
</evidence>
<dbReference type="SUPFAM" id="SSF88713">
    <property type="entry name" value="Glycoside hydrolase/deacetylase"/>
    <property type="match status" value="1"/>
</dbReference>
<dbReference type="KEGG" id="rpod:E0E05_08145"/>
<sequence>MSARPILGYYHQVRPEQSDPELNGLGVAPQSVVGHARMLMKAGYRLRTVSETVAGGDANCAALTFDDGYADNLEYALPALAEIGAVGTIYVVASEIGRNGPSWMADTSGRNRLLTAAELSELSATGWEIGSHCNTHQRLPTLSEKDQREELRVSKERLEDLLAGPVRSLSYPYGSYSEITVRLAEELGYDNAVTTARRGGNGSRYAIVRLSLGGYGFRAVKQNTKLGLAIARRRWLG</sequence>
<dbReference type="InterPro" id="IPR051398">
    <property type="entry name" value="Polysacch_Deacetylase"/>
</dbReference>
<accession>A0A4P6UZK6</accession>
<dbReference type="InterPro" id="IPR011330">
    <property type="entry name" value="Glyco_hydro/deAcase_b/a-brl"/>
</dbReference>
<organism evidence="7 8">
    <name type="scientific">Roseitalea porphyridii</name>
    <dbReference type="NCBI Taxonomy" id="1852022"/>
    <lineage>
        <taxon>Bacteria</taxon>
        <taxon>Pseudomonadati</taxon>
        <taxon>Pseudomonadota</taxon>
        <taxon>Alphaproteobacteria</taxon>
        <taxon>Hyphomicrobiales</taxon>
        <taxon>Ahrensiaceae</taxon>
        <taxon>Roseitalea</taxon>
    </lineage>
</organism>
<evidence type="ECO:0000256" key="4">
    <source>
        <dbReference type="ARBA" id="ARBA00022729"/>
    </source>
</evidence>
<dbReference type="RefSeq" id="WP_131616257.1">
    <property type="nucleotide sequence ID" value="NZ_CP036532.1"/>
</dbReference>
<keyword evidence="8" id="KW-1185">Reference proteome</keyword>
<comment type="similarity">
    <text evidence="2">Belongs to the polysaccharide deacetylase family.</text>
</comment>
<dbReference type="OrthoDB" id="9814639at2"/>
<dbReference type="PROSITE" id="PS51677">
    <property type="entry name" value="NODB"/>
    <property type="match status" value="1"/>
</dbReference>
<protein>
    <recommendedName>
        <fullName evidence="3">Chitooligosaccharide deacetylase</fullName>
    </recommendedName>
    <alternativeName>
        <fullName evidence="5">Nodulation protein B</fullName>
    </alternativeName>
</protein>
<dbReference type="PANTHER" id="PTHR34216:SF7">
    <property type="entry name" value="POLY-BETA-1,6-N-ACETYL-D-GLUCOSAMINE N-DEACETYLASE"/>
    <property type="match status" value="1"/>
</dbReference>
<evidence type="ECO:0000256" key="2">
    <source>
        <dbReference type="ARBA" id="ARBA00010973"/>
    </source>
</evidence>
<dbReference type="EMBL" id="CP036532">
    <property type="protein sequence ID" value="QBK30567.1"/>
    <property type="molecule type" value="Genomic_DNA"/>
</dbReference>
<dbReference type="AlphaFoldDB" id="A0A4P6UZK6"/>
<evidence type="ECO:0000259" key="6">
    <source>
        <dbReference type="PROSITE" id="PS51677"/>
    </source>
</evidence>
<dbReference type="CDD" id="cd10918">
    <property type="entry name" value="CE4_NodB_like_5s_6s"/>
    <property type="match status" value="1"/>
</dbReference>
<evidence type="ECO:0000313" key="8">
    <source>
        <dbReference type="Proteomes" id="UP000293719"/>
    </source>
</evidence>
<name>A0A4P6UZK6_9HYPH</name>